<dbReference type="InterPro" id="IPR054740">
    <property type="entry name" value="PqqF_N_2"/>
</dbReference>
<keyword evidence="5" id="KW-0862">Zinc</keyword>
<evidence type="ECO:0000259" key="7">
    <source>
        <dbReference type="Pfam" id="PF00675"/>
    </source>
</evidence>
<accession>A0ABX3TY37</accession>
<evidence type="ECO:0000256" key="4">
    <source>
        <dbReference type="ARBA" id="ARBA00022801"/>
    </source>
</evidence>
<keyword evidence="6" id="KW-0482">Metalloprotease</keyword>
<feature type="domain" description="Coenzyme PQQ synthesis protein F N-terminal lobe" evidence="8">
    <location>
        <begin position="243"/>
        <end position="396"/>
    </location>
</feature>
<reference evidence="11 12" key="1">
    <citation type="journal article" date="2017" name="Int. J. Syst. Evol. Microbiol.">
        <title>Rouxiella badensis sp. nov. and Rouxiella silvae sp. nov. isolated from peat bog soil in Germany and emendation of the genus description.</title>
        <authorList>
            <person name="Le Fleche-Mateos A."/>
            <person name="Kugler J.H."/>
            <person name="Hansen S.H."/>
            <person name="Syldatk C."/>
            <person name="Hausmann R."/>
            <person name="Lomprez F."/>
            <person name="Vandenbogaert M."/>
            <person name="Manuguerra J.C."/>
            <person name="Grimont P.A."/>
        </authorList>
    </citation>
    <scope>NUCLEOTIDE SEQUENCE [LARGE SCALE GENOMIC DNA]</scope>
    <source>
        <strain evidence="11 12">213</strain>
    </source>
</reference>
<keyword evidence="2" id="KW-0645">Protease</keyword>
<dbReference type="RefSeq" id="WP_206601162.1">
    <property type="nucleotide sequence ID" value="NZ_CBCSCF010000009.1"/>
</dbReference>
<organism evidence="11 12">
    <name type="scientific">Rouxiella silvae</name>
    <dbReference type="NCBI Taxonomy" id="1646373"/>
    <lineage>
        <taxon>Bacteria</taxon>
        <taxon>Pseudomonadati</taxon>
        <taxon>Pseudomonadota</taxon>
        <taxon>Gammaproteobacteria</taxon>
        <taxon>Enterobacterales</taxon>
        <taxon>Yersiniaceae</taxon>
        <taxon>Rouxiella</taxon>
    </lineage>
</organism>
<dbReference type="EMBL" id="MRWD01000041">
    <property type="protein sequence ID" value="ORJ20167.1"/>
    <property type="molecule type" value="Genomic_DNA"/>
</dbReference>
<evidence type="ECO:0000259" key="10">
    <source>
        <dbReference type="Pfam" id="PF22456"/>
    </source>
</evidence>
<feature type="domain" description="Coenzyme PQQ synthesis protein F-like C-terminal lobe" evidence="10">
    <location>
        <begin position="663"/>
        <end position="761"/>
    </location>
</feature>
<comment type="caution">
    <text evidence="11">The sequence shown here is derived from an EMBL/GenBank/DDBJ whole genome shotgun (WGS) entry which is preliminary data.</text>
</comment>
<evidence type="ECO:0000256" key="2">
    <source>
        <dbReference type="ARBA" id="ARBA00022670"/>
    </source>
</evidence>
<dbReference type="SUPFAM" id="SSF63411">
    <property type="entry name" value="LuxS/MPP-like metallohydrolase"/>
    <property type="match status" value="3"/>
</dbReference>
<dbReference type="InterPro" id="IPR050626">
    <property type="entry name" value="Peptidase_M16"/>
</dbReference>
<evidence type="ECO:0000256" key="1">
    <source>
        <dbReference type="ARBA" id="ARBA00007261"/>
    </source>
</evidence>
<dbReference type="InterPro" id="IPR011249">
    <property type="entry name" value="Metalloenz_LuxS/M16"/>
</dbReference>
<dbReference type="NCBIfam" id="TIGR02110">
    <property type="entry name" value="PQQ_syn_pqqF"/>
    <property type="match status" value="1"/>
</dbReference>
<dbReference type="PANTHER" id="PTHR43690:SF18">
    <property type="entry name" value="INSULIN-DEGRADING ENZYME-RELATED"/>
    <property type="match status" value="1"/>
</dbReference>
<evidence type="ECO:0000259" key="8">
    <source>
        <dbReference type="Pfam" id="PF22454"/>
    </source>
</evidence>
<sequence length="808" mass="89030">MIQKRLQLANGLRVNLTHSPQASHAAALFHLSAGSHHEPEMWPGLAHLFEHVVFAGSKHYQGTQRLMSWAQAEGARLNATTLPTTTAWFFDIAAPKLVDGFARLVDMLAHPLLAADAIVQETAIIDAEFRMLSTDIDTLCEVSLGAAWVSPAALTRFHVGNLAHFGKDIDALQHALRDYHQQYFHGGNLTLWLSGPQSIDELAALATQYATVFSSAQGKQPPVTQPLTLRPERSFSMQSGATPRLQLSYMLPETHRLDAPSLTLLRQFLTDEAQNSLLAALRTQGYCDTLQLLLPYCSENGSIISVEIMLNDARPETAAHAEALFQHGLRHLRSVTTLQLRHYANLAAQSFSQLSPVDKLRTTAFGFPPIVQSDAELLAGWKTLLGQLNADNLTRLWVTPNVDNSIRCVQGFELGLAPISWPSGSTADLPLLTFYPQNSAPGRLDFPTEKVSLPQIKSEYSEGVLILSPAAKSPLPLRNAHQILAGLRAIIGDCAHRGGNLSFERHQGQWLLQLSGSDDVILSTLSALIVQLLAMPKTLQEQGERQYLLAEKALQSDIAIRCLLNQLPRLLSGEVTGEREATHISRISWNAALYGGSSVLLEGISHLLSLFPGDINDEAARAYVPHAARIDAILPTDSKDAAVLLFCPLPEQTAVCLAAWRILASFFEPRFFQRLRVEKNIGYVVTCRFMQSAGESGIMFAVQSPSHSTEQILAEIRQFIVDMQAIIREISPIDFNEKCAALRHSIEIVEQGKLEQSRESWLNAHTYAPPLTAETISGLTLSTLQHFQQLLVQEKAPWWIVSNPPSLK</sequence>
<gene>
    <name evidence="11" type="ORF">BS639_16510</name>
</gene>
<proteinExistence type="inferred from homology"/>
<evidence type="ECO:0000313" key="11">
    <source>
        <dbReference type="EMBL" id="ORJ20167.1"/>
    </source>
</evidence>
<evidence type="ECO:0000313" key="12">
    <source>
        <dbReference type="Proteomes" id="UP000192722"/>
    </source>
</evidence>
<dbReference type="Pfam" id="PF00675">
    <property type="entry name" value="Peptidase_M16"/>
    <property type="match status" value="1"/>
</dbReference>
<dbReference type="InterPro" id="IPR011765">
    <property type="entry name" value="Pept_M16_N"/>
</dbReference>
<dbReference type="PANTHER" id="PTHR43690">
    <property type="entry name" value="NARDILYSIN"/>
    <property type="match status" value="1"/>
</dbReference>
<dbReference type="Gene3D" id="3.30.830.10">
    <property type="entry name" value="Metalloenzyme, LuxS/M16 peptidase-like"/>
    <property type="match status" value="2"/>
</dbReference>
<dbReference type="Proteomes" id="UP000192722">
    <property type="component" value="Unassembled WGS sequence"/>
</dbReference>
<keyword evidence="12" id="KW-1185">Reference proteome</keyword>
<evidence type="ECO:0000256" key="6">
    <source>
        <dbReference type="ARBA" id="ARBA00023049"/>
    </source>
</evidence>
<dbReference type="Pfam" id="PF22454">
    <property type="entry name" value="PQQ_syn_pqqF_N_2"/>
    <property type="match status" value="1"/>
</dbReference>
<dbReference type="Pfam" id="PF22456">
    <property type="entry name" value="PqqF-like_C_4"/>
    <property type="match status" value="1"/>
</dbReference>
<dbReference type="InterPro" id="IPR054734">
    <property type="entry name" value="PqqF-like_C_4"/>
</dbReference>
<evidence type="ECO:0000256" key="5">
    <source>
        <dbReference type="ARBA" id="ARBA00022833"/>
    </source>
</evidence>
<name>A0ABX3TY37_9GAMM</name>
<dbReference type="Pfam" id="PF22455">
    <property type="entry name" value="PqqF_C_3"/>
    <property type="match status" value="1"/>
</dbReference>
<evidence type="ECO:0000256" key="3">
    <source>
        <dbReference type="ARBA" id="ARBA00022723"/>
    </source>
</evidence>
<keyword evidence="4" id="KW-0378">Hydrolase</keyword>
<dbReference type="InterPro" id="IPR011844">
    <property type="entry name" value="PQQ_synth_PqqF"/>
</dbReference>
<protein>
    <submittedName>
        <fullName evidence="11">Coenzyme PQQ biosynthesis protein PqqF</fullName>
    </submittedName>
</protein>
<comment type="similarity">
    <text evidence="1">Belongs to the peptidase M16 family.</text>
</comment>
<keyword evidence="3" id="KW-0479">Metal-binding</keyword>
<feature type="domain" description="Coenzyme PQQ synthesis protein F C-terminal lobe" evidence="9">
    <location>
        <begin position="482"/>
        <end position="581"/>
    </location>
</feature>
<dbReference type="InterPro" id="IPR054733">
    <property type="entry name" value="PqqF_C_3"/>
</dbReference>
<feature type="domain" description="Peptidase M16 N-terminal" evidence="7">
    <location>
        <begin position="13"/>
        <end position="136"/>
    </location>
</feature>
<evidence type="ECO:0000259" key="9">
    <source>
        <dbReference type="Pfam" id="PF22455"/>
    </source>
</evidence>